<evidence type="ECO:0000313" key="3">
    <source>
        <dbReference type="EMBL" id="EPS45230.1"/>
    </source>
</evidence>
<feature type="region of interest" description="Disordered" evidence="2">
    <location>
        <begin position="233"/>
        <end position="259"/>
    </location>
</feature>
<reference evidence="3 4" key="1">
    <citation type="journal article" date="2013" name="PLoS Genet.">
        <title>Genomic mechanisms accounting for the adaptation to parasitism in nematode-trapping fungi.</title>
        <authorList>
            <person name="Meerupati T."/>
            <person name="Andersson K.M."/>
            <person name="Friman E."/>
            <person name="Kumar D."/>
            <person name="Tunlid A."/>
            <person name="Ahren D."/>
        </authorList>
    </citation>
    <scope>NUCLEOTIDE SEQUENCE [LARGE SCALE GENOMIC DNA]</scope>
    <source>
        <strain evidence="3 4">CBS 200.50</strain>
    </source>
</reference>
<feature type="region of interest" description="Disordered" evidence="2">
    <location>
        <begin position="158"/>
        <end position="203"/>
    </location>
</feature>
<gene>
    <name evidence="3" type="ORF">H072_794</name>
</gene>
<protein>
    <submittedName>
        <fullName evidence="3">Uncharacterized protein</fullName>
    </submittedName>
</protein>
<dbReference type="EMBL" id="AQGS01000020">
    <property type="protein sequence ID" value="EPS45230.1"/>
    <property type="molecule type" value="Genomic_DNA"/>
</dbReference>
<feature type="region of interest" description="Disordered" evidence="2">
    <location>
        <begin position="397"/>
        <end position="438"/>
    </location>
</feature>
<feature type="compositionally biased region" description="Basic and acidic residues" evidence="2">
    <location>
        <begin position="414"/>
        <end position="424"/>
    </location>
</feature>
<evidence type="ECO:0000256" key="1">
    <source>
        <dbReference type="SAM" id="Coils"/>
    </source>
</evidence>
<keyword evidence="1" id="KW-0175">Coiled coil</keyword>
<reference evidence="4" key="2">
    <citation type="submission" date="2013-04" db="EMBL/GenBank/DDBJ databases">
        <title>Genomic mechanisms accounting for the adaptation to parasitism in nematode-trapping fungi.</title>
        <authorList>
            <person name="Ahren D.G."/>
        </authorList>
    </citation>
    <scope>NUCLEOTIDE SEQUENCE [LARGE SCALE GENOMIC DNA]</scope>
    <source>
        <strain evidence="4">CBS 200.50</strain>
    </source>
</reference>
<accession>S8AQJ3</accession>
<feature type="coiled-coil region" evidence="1">
    <location>
        <begin position="67"/>
        <end position="94"/>
    </location>
</feature>
<feature type="region of interest" description="Disordered" evidence="2">
    <location>
        <begin position="277"/>
        <end position="344"/>
    </location>
</feature>
<feature type="compositionally biased region" description="Low complexity" evidence="2">
    <location>
        <begin position="160"/>
        <end position="175"/>
    </location>
</feature>
<feature type="compositionally biased region" description="Basic and acidic residues" evidence="2">
    <location>
        <begin position="176"/>
        <end position="187"/>
    </location>
</feature>
<dbReference type="HOGENOM" id="CLU_625584_0_0_1"/>
<proteinExistence type="predicted"/>
<keyword evidence="4" id="KW-1185">Reference proteome</keyword>
<feature type="region of interest" description="Disordered" evidence="2">
    <location>
        <begin position="107"/>
        <end position="129"/>
    </location>
</feature>
<dbReference type="OrthoDB" id="668540at2759"/>
<feature type="compositionally biased region" description="Low complexity" evidence="2">
    <location>
        <begin position="400"/>
        <end position="413"/>
    </location>
</feature>
<evidence type="ECO:0000256" key="2">
    <source>
        <dbReference type="SAM" id="MobiDB-lite"/>
    </source>
</evidence>
<dbReference type="STRING" id="1284197.S8AQJ3"/>
<dbReference type="Proteomes" id="UP000015100">
    <property type="component" value="Unassembled WGS sequence"/>
</dbReference>
<sequence length="438" mass="47796">MNEAKFGLFGHDAVASADSSPITSPGAGRTTLHRRFTSETIRPTYTQQTIMAPTALNNIANYTQGNDDEKQRQLQNEQRDLAEQIQRLQLLSQQNERALRGLQLQEPTTSSFQTPRPFIEPTTPPDHDYLYGNGYGSKLGERTFKPTEGVSSANYQLMTPPADDIIPPISSSRSLSDPRRDTEEGKRSSQWGGPSKQRGMLPFLDSSPILGLASDRKPFSNLGALHQGNFNFEPTASSLPSRDTLASSPSDSTQVFQMNTATDDFPVLVRRDDISAKRTVSSSKAADGAHGSGIKATDDNQGWPSFPRHRPGQQSLPANTLPFNPSSTFSSKYQLGPADPNTQYHQDDLLISSKKGSALHEDESFGHLATLASSNNSLNNSMAPKLQSSLSTSDIPTIRSFSFNPASPNSNKPAVDRQNRRDSGTDFGTVFPPSLRKP</sequence>
<comment type="caution">
    <text evidence="3">The sequence shown here is derived from an EMBL/GenBank/DDBJ whole genome shotgun (WGS) entry which is preliminary data.</text>
</comment>
<dbReference type="AlphaFoldDB" id="S8AQJ3"/>
<evidence type="ECO:0000313" key="4">
    <source>
        <dbReference type="Proteomes" id="UP000015100"/>
    </source>
</evidence>
<feature type="compositionally biased region" description="Polar residues" evidence="2">
    <location>
        <begin position="312"/>
        <end position="333"/>
    </location>
</feature>
<name>S8AQJ3_DACHA</name>
<organism evidence="3 4">
    <name type="scientific">Dactylellina haptotyla (strain CBS 200.50)</name>
    <name type="common">Nematode-trapping fungus</name>
    <name type="synonym">Monacrosporium haptotylum</name>
    <dbReference type="NCBI Taxonomy" id="1284197"/>
    <lineage>
        <taxon>Eukaryota</taxon>
        <taxon>Fungi</taxon>
        <taxon>Dikarya</taxon>
        <taxon>Ascomycota</taxon>
        <taxon>Pezizomycotina</taxon>
        <taxon>Orbiliomycetes</taxon>
        <taxon>Orbiliales</taxon>
        <taxon>Orbiliaceae</taxon>
        <taxon>Dactylellina</taxon>
    </lineage>
</organism>